<protein>
    <submittedName>
        <fullName evidence="1">Uncharacterized protein</fullName>
    </submittedName>
</protein>
<evidence type="ECO:0000313" key="2">
    <source>
        <dbReference type="Proteomes" id="UP000590524"/>
    </source>
</evidence>
<dbReference type="Proteomes" id="UP000590524">
    <property type="component" value="Unassembled WGS sequence"/>
</dbReference>
<keyword evidence="2" id="KW-1185">Reference proteome</keyword>
<organism evidence="1 2">
    <name type="scientific">Sphingobium scionense</name>
    <dbReference type="NCBI Taxonomy" id="1404341"/>
    <lineage>
        <taxon>Bacteria</taxon>
        <taxon>Pseudomonadati</taxon>
        <taxon>Pseudomonadota</taxon>
        <taxon>Alphaproteobacteria</taxon>
        <taxon>Sphingomonadales</taxon>
        <taxon>Sphingomonadaceae</taxon>
        <taxon>Sphingobium</taxon>
    </lineage>
</organism>
<sequence>MLMLAAMAIPASAERWTTVPSDLRNAAAPLPVAVHLVQDKLLIGLDPGAGMTPNNYGLIGALIIGALEDGQSKRGRAEVLPLLQTLGDFDAATPLMAGVASGLAEQPWLHLLSQSSLRDGSIAAKDALLETVDGNYLIDIDCRYNVGEHFEALFGICSVKVADKRIVRDQPGARWKDGKLVFSNSAEVEVALDTSSFTVPLPHCWGPQRRPACRAKWMDNSAALMRQELTVALNRLGRLAIRALSLSAVEADIKEKLKTDGVFLSIPYHSGALLEGSENIVDVGRRFDFIKGAKQAVLKPDSDGASIIEVYGGLYNRRVIVAP</sequence>
<reference evidence="1 2" key="1">
    <citation type="submission" date="2020-08" db="EMBL/GenBank/DDBJ databases">
        <title>Genomic Encyclopedia of Type Strains, Phase IV (KMG-IV): sequencing the most valuable type-strain genomes for metagenomic binning, comparative biology and taxonomic classification.</title>
        <authorList>
            <person name="Goeker M."/>
        </authorList>
    </citation>
    <scope>NUCLEOTIDE SEQUENCE [LARGE SCALE GENOMIC DNA]</scope>
    <source>
        <strain evidence="1 2">DSM 19371</strain>
    </source>
</reference>
<gene>
    <name evidence="1" type="ORF">GGQ90_000448</name>
</gene>
<comment type="caution">
    <text evidence="1">The sequence shown here is derived from an EMBL/GenBank/DDBJ whole genome shotgun (WGS) entry which is preliminary data.</text>
</comment>
<dbReference type="RefSeq" id="WP_188080627.1">
    <property type="nucleotide sequence ID" value="NZ_JACIEU010000002.1"/>
</dbReference>
<name>A0A7W6LNH2_9SPHN</name>
<dbReference type="EMBL" id="JACIEU010000002">
    <property type="protein sequence ID" value="MBB4146693.1"/>
    <property type="molecule type" value="Genomic_DNA"/>
</dbReference>
<proteinExistence type="predicted"/>
<dbReference type="AlphaFoldDB" id="A0A7W6LNH2"/>
<accession>A0A7W6LNH2</accession>
<evidence type="ECO:0000313" key="1">
    <source>
        <dbReference type="EMBL" id="MBB4146693.1"/>
    </source>
</evidence>